<proteinExistence type="predicted"/>
<sequence>MSEELCKFCTGVHFPIAKTNLTIYRRSVSFSYVHRGQNLILGKNRTYEVLQAASHYACINRRKVCKRQVRGKDGEESGPQALALQGQSEASDILHHGGIYIRFQCKSLIGDGHLMTCLGPTTNNRIVYTHRYNTYAIGPMGTLSWNERRILWASNMDTRTGILTLLREPSHVNDKTIFRLFLCIGSFNSSIQVQRTASQWVYLPESIHHHSESRAGKILEDTESQLGSATIICYSFGHKIEQFSLTSYYGHGGAQYNDRTSQYTTDQHEISISLCDARKFDSS</sequence>
<keyword evidence="2" id="KW-1185">Reference proteome</keyword>
<gene>
    <name evidence="1" type="ORF">NTEN_LOCUS14874</name>
</gene>
<organism evidence="1 2">
    <name type="scientific">Nesidiocoris tenuis</name>
    <dbReference type="NCBI Taxonomy" id="355587"/>
    <lineage>
        <taxon>Eukaryota</taxon>
        <taxon>Metazoa</taxon>
        <taxon>Ecdysozoa</taxon>
        <taxon>Arthropoda</taxon>
        <taxon>Hexapoda</taxon>
        <taxon>Insecta</taxon>
        <taxon>Pterygota</taxon>
        <taxon>Neoptera</taxon>
        <taxon>Paraneoptera</taxon>
        <taxon>Hemiptera</taxon>
        <taxon>Heteroptera</taxon>
        <taxon>Panheteroptera</taxon>
        <taxon>Cimicomorpha</taxon>
        <taxon>Miridae</taxon>
        <taxon>Dicyphina</taxon>
        <taxon>Nesidiocoris</taxon>
    </lineage>
</organism>
<evidence type="ECO:0000313" key="1">
    <source>
        <dbReference type="EMBL" id="CAB0009774.1"/>
    </source>
</evidence>
<reference evidence="1 2" key="1">
    <citation type="submission" date="2020-02" db="EMBL/GenBank/DDBJ databases">
        <authorList>
            <person name="Ferguson B K."/>
        </authorList>
    </citation>
    <scope>NUCLEOTIDE SEQUENCE [LARGE SCALE GENOMIC DNA]</scope>
</reference>
<name>A0A6H5GYA0_9HEMI</name>
<evidence type="ECO:0000313" key="2">
    <source>
        <dbReference type="Proteomes" id="UP000479000"/>
    </source>
</evidence>
<accession>A0A6H5GYA0</accession>
<dbReference type="EMBL" id="CADCXU010022224">
    <property type="protein sequence ID" value="CAB0009774.1"/>
    <property type="molecule type" value="Genomic_DNA"/>
</dbReference>
<protein>
    <submittedName>
        <fullName evidence="1">Uncharacterized protein</fullName>
    </submittedName>
</protein>
<dbReference type="Proteomes" id="UP000479000">
    <property type="component" value="Unassembled WGS sequence"/>
</dbReference>
<dbReference type="AlphaFoldDB" id="A0A6H5GYA0"/>